<evidence type="ECO:0000313" key="5">
    <source>
        <dbReference type="EMBL" id="MBF8191418.1"/>
    </source>
</evidence>
<dbReference type="Gene3D" id="3.40.190.10">
    <property type="entry name" value="Periplasmic binding protein-like II"/>
    <property type="match status" value="1"/>
</dbReference>
<dbReference type="PANTHER" id="PTHR30061:SF50">
    <property type="entry name" value="MALTOSE_MALTODEXTRIN-BINDING PERIPLASMIC PROTEIN"/>
    <property type="match status" value="1"/>
</dbReference>
<evidence type="ECO:0000313" key="6">
    <source>
        <dbReference type="Proteomes" id="UP000605361"/>
    </source>
</evidence>
<sequence length="428" mass="45620">MAYWKRPWPALAVLPAVSLLVACGSEAGQTGSGSAPDSGAQLTMWVRNTAGDPAKKLVDLYNKTHQNKIKLTVIPSEAFQQKVGAAAGAKSLPDLLGADVVYSPNYVKQGIYQDITEAANSLPFKESLSQAHQQVATRDGKVYGLPLLVDSSLMIYNKDLFAQAGLDPEKPPTDFTGIYEAAKAIRGLGGKTYGFYFPGNCPGCLAYTLMPAAVAAKTPPLSQDGTRAQVDSPAIKAAADLYRKLYAEGIVPSAAKTDDGTTWTTAFNAGQIGMLPVGTFDFPDLAKTAKFKWGVAPFTAPDGSATATFVGGDVIGVSRDSEHHPQAVDFLKWSLTDQPQLEVWAKNNNLTPRFDLASNQYTAKDPARVTAIEGLRDGYTPATLPYGEIFNNANGPWLAGLRGHIFNGDATALTKAQQTIQQTIDDAQ</sequence>
<dbReference type="CDD" id="cd13585">
    <property type="entry name" value="PBP2_TMBP_like"/>
    <property type="match status" value="1"/>
</dbReference>
<dbReference type="GO" id="GO:0015768">
    <property type="term" value="P:maltose transport"/>
    <property type="evidence" value="ECO:0007669"/>
    <property type="project" value="TreeGrafter"/>
</dbReference>
<organism evidence="5 6">
    <name type="scientific">Nonomuraea cypriaca</name>
    <dbReference type="NCBI Taxonomy" id="1187855"/>
    <lineage>
        <taxon>Bacteria</taxon>
        <taxon>Bacillati</taxon>
        <taxon>Actinomycetota</taxon>
        <taxon>Actinomycetes</taxon>
        <taxon>Streptosporangiales</taxon>
        <taxon>Streptosporangiaceae</taxon>
        <taxon>Nonomuraea</taxon>
    </lineage>
</organism>
<accession>A0A931AJ28</accession>
<evidence type="ECO:0000256" key="1">
    <source>
        <dbReference type="ARBA" id="ARBA00008520"/>
    </source>
</evidence>
<dbReference type="GO" id="GO:0055052">
    <property type="term" value="C:ATP-binding cassette (ABC) transporter complex, substrate-binding subunit-containing"/>
    <property type="evidence" value="ECO:0007669"/>
    <property type="project" value="TreeGrafter"/>
</dbReference>
<evidence type="ECO:0000256" key="3">
    <source>
        <dbReference type="ARBA" id="ARBA00022729"/>
    </source>
</evidence>
<dbReference type="Pfam" id="PF13416">
    <property type="entry name" value="SBP_bac_8"/>
    <property type="match status" value="1"/>
</dbReference>
<dbReference type="EMBL" id="JADOGI010000160">
    <property type="protein sequence ID" value="MBF8191418.1"/>
    <property type="molecule type" value="Genomic_DNA"/>
</dbReference>
<keyword evidence="3 4" id="KW-0732">Signal</keyword>
<dbReference type="PANTHER" id="PTHR30061">
    <property type="entry name" value="MALTOSE-BINDING PERIPLASMIC PROTEIN"/>
    <property type="match status" value="1"/>
</dbReference>
<name>A0A931AJ28_9ACTN</name>
<feature type="chain" id="PRO_5037093623" evidence="4">
    <location>
        <begin position="28"/>
        <end position="428"/>
    </location>
</feature>
<evidence type="ECO:0000256" key="2">
    <source>
        <dbReference type="ARBA" id="ARBA00022448"/>
    </source>
</evidence>
<feature type="signal peptide" evidence="4">
    <location>
        <begin position="1"/>
        <end position="27"/>
    </location>
</feature>
<comment type="similarity">
    <text evidence="1">Belongs to the bacterial solute-binding protein 1 family.</text>
</comment>
<dbReference type="AlphaFoldDB" id="A0A931AJ28"/>
<reference evidence="5" key="1">
    <citation type="submission" date="2020-11" db="EMBL/GenBank/DDBJ databases">
        <title>Whole-genome analyses of Nonomuraea sp. K274.</title>
        <authorList>
            <person name="Veyisoglu A."/>
        </authorList>
    </citation>
    <scope>NUCLEOTIDE SEQUENCE</scope>
    <source>
        <strain evidence="5">K274</strain>
    </source>
</reference>
<dbReference type="SUPFAM" id="SSF53850">
    <property type="entry name" value="Periplasmic binding protein-like II"/>
    <property type="match status" value="1"/>
</dbReference>
<dbReference type="Proteomes" id="UP000605361">
    <property type="component" value="Unassembled WGS sequence"/>
</dbReference>
<dbReference type="GO" id="GO:0042956">
    <property type="term" value="P:maltodextrin transmembrane transport"/>
    <property type="evidence" value="ECO:0007669"/>
    <property type="project" value="TreeGrafter"/>
</dbReference>
<keyword evidence="2" id="KW-0813">Transport</keyword>
<protein>
    <submittedName>
        <fullName evidence="5">Sugar ABC transporter substrate-binding protein</fullName>
    </submittedName>
</protein>
<dbReference type="InterPro" id="IPR006059">
    <property type="entry name" value="SBP"/>
</dbReference>
<proteinExistence type="inferred from homology"/>
<dbReference type="GO" id="GO:1901982">
    <property type="term" value="F:maltose binding"/>
    <property type="evidence" value="ECO:0007669"/>
    <property type="project" value="TreeGrafter"/>
</dbReference>
<dbReference type="PROSITE" id="PS51257">
    <property type="entry name" value="PROKAR_LIPOPROTEIN"/>
    <property type="match status" value="1"/>
</dbReference>
<gene>
    <name evidence="5" type="ORF">ITP53_38120</name>
</gene>
<dbReference type="RefSeq" id="WP_195900327.1">
    <property type="nucleotide sequence ID" value="NZ_JADOGI010000160.1"/>
</dbReference>
<comment type="caution">
    <text evidence="5">The sequence shown here is derived from an EMBL/GenBank/DDBJ whole genome shotgun (WGS) entry which is preliminary data.</text>
</comment>
<evidence type="ECO:0000256" key="4">
    <source>
        <dbReference type="SAM" id="SignalP"/>
    </source>
</evidence>
<keyword evidence="6" id="KW-1185">Reference proteome</keyword>